<sequence>MAGHSDSLHKTIVPRARTLRKAREQVKQMVTDGVSLRRIKSYLSRWCAWWVRTAQNQELHGVVYSGMLG</sequence>
<dbReference type="AlphaFoldDB" id="Q5X034"/>
<gene>
    <name evidence="1" type="ordered locus">lpl0190</name>
</gene>
<evidence type="ECO:0000313" key="1">
    <source>
        <dbReference type="EMBL" id="CAH14419.1"/>
    </source>
</evidence>
<dbReference type="Proteomes" id="UP000002517">
    <property type="component" value="Chromosome"/>
</dbReference>
<proteinExistence type="predicted"/>
<name>Q5X034_LEGPL</name>
<dbReference type="HOGENOM" id="CLU_2770804_0_0_6"/>
<dbReference type="LegioList" id="lpl0190"/>
<accession>Q5X034</accession>
<evidence type="ECO:0000313" key="2">
    <source>
        <dbReference type="Proteomes" id="UP000002517"/>
    </source>
</evidence>
<organism evidence="1 2">
    <name type="scientific">Legionella pneumophila (strain Lens)</name>
    <dbReference type="NCBI Taxonomy" id="297245"/>
    <lineage>
        <taxon>Bacteria</taxon>
        <taxon>Pseudomonadati</taxon>
        <taxon>Pseudomonadota</taxon>
        <taxon>Gammaproteobacteria</taxon>
        <taxon>Legionellales</taxon>
        <taxon>Legionellaceae</taxon>
        <taxon>Legionella</taxon>
    </lineage>
</organism>
<reference evidence="1 2" key="1">
    <citation type="journal article" date="2004" name="Nat. Genet.">
        <title>Evidence in the Legionella pneumophila genome for exploitation of host cell functions and high genome plasticity.</title>
        <authorList>
            <person name="Cazalet C."/>
            <person name="Rusniok C."/>
            <person name="Bruggemann H."/>
            <person name="Zidane N."/>
            <person name="Magnier A."/>
            <person name="Ma L."/>
            <person name="Tichit M."/>
            <person name="Jarraud S."/>
            <person name="Bouchier C."/>
            <person name="Vandenesch F."/>
            <person name="Kunst F."/>
            <person name="Etienne J."/>
            <person name="Glaser P."/>
            <person name="Buchrieser C."/>
        </authorList>
    </citation>
    <scope>NUCLEOTIDE SEQUENCE [LARGE SCALE GENOMIC DNA]</scope>
    <source>
        <strain evidence="1 2">Lens</strain>
    </source>
</reference>
<protein>
    <submittedName>
        <fullName evidence="1">Uncharacterized protein</fullName>
    </submittedName>
</protein>
<dbReference type="KEGG" id="lpf:lpl0190"/>
<dbReference type="EMBL" id="CR628337">
    <property type="protein sequence ID" value="CAH14419.1"/>
    <property type="molecule type" value="Genomic_DNA"/>
</dbReference>
<dbReference type="RefSeq" id="WP_011214464.1">
    <property type="nucleotide sequence ID" value="NC_006369.1"/>
</dbReference>